<organism evidence="1 2">
    <name type="scientific">Nocardia fluminea</name>
    <dbReference type="NCBI Taxonomy" id="134984"/>
    <lineage>
        <taxon>Bacteria</taxon>
        <taxon>Bacillati</taxon>
        <taxon>Actinomycetota</taxon>
        <taxon>Actinomycetes</taxon>
        <taxon>Mycobacteriales</taxon>
        <taxon>Nocardiaceae</taxon>
        <taxon>Nocardia</taxon>
    </lineage>
</organism>
<dbReference type="EMBL" id="PJMW01000001">
    <property type="protein sequence ID" value="PKV99002.1"/>
    <property type="molecule type" value="Genomic_DNA"/>
</dbReference>
<evidence type="ECO:0000313" key="2">
    <source>
        <dbReference type="Proteomes" id="UP000233766"/>
    </source>
</evidence>
<dbReference type="Proteomes" id="UP000233766">
    <property type="component" value="Unassembled WGS sequence"/>
</dbReference>
<comment type="caution">
    <text evidence="1">The sequence shown here is derived from an EMBL/GenBank/DDBJ whole genome shotgun (WGS) entry which is preliminary data.</text>
</comment>
<gene>
    <name evidence="1" type="ORF">ATK86_1042</name>
</gene>
<reference evidence="1 2" key="1">
    <citation type="submission" date="2017-12" db="EMBL/GenBank/DDBJ databases">
        <title>Sequencing the genomes of 1000 Actinobacteria strains.</title>
        <authorList>
            <person name="Klenk H.-P."/>
        </authorList>
    </citation>
    <scope>NUCLEOTIDE SEQUENCE [LARGE SCALE GENOMIC DNA]</scope>
    <source>
        <strain evidence="1 2">DSM 44489</strain>
    </source>
</reference>
<evidence type="ECO:0000313" key="1">
    <source>
        <dbReference type="EMBL" id="PKV99002.1"/>
    </source>
</evidence>
<sequence>MTREMLEQPFRTVGREGGLRYSMIVADKVAR</sequence>
<keyword evidence="2" id="KW-1185">Reference proteome</keyword>
<name>A0A2N3WYM2_9NOCA</name>
<protein>
    <submittedName>
        <fullName evidence="1">Uncharacterized protein</fullName>
    </submittedName>
</protein>
<accession>A0A2N3WYM2</accession>
<proteinExistence type="predicted"/>
<dbReference type="AlphaFoldDB" id="A0A2N3WYM2"/>